<evidence type="ECO:0000256" key="1">
    <source>
        <dbReference type="ARBA" id="ARBA00001282"/>
    </source>
</evidence>
<dbReference type="PROSITE" id="PS01295">
    <property type="entry name" value="ISPD"/>
    <property type="match status" value="1"/>
</dbReference>
<organism evidence="8 9">
    <name type="scientific">Janibacter cremeus</name>
    <dbReference type="NCBI Taxonomy" id="1285192"/>
    <lineage>
        <taxon>Bacteria</taxon>
        <taxon>Bacillati</taxon>
        <taxon>Actinomycetota</taxon>
        <taxon>Actinomycetes</taxon>
        <taxon>Micrococcales</taxon>
        <taxon>Intrasporangiaceae</taxon>
        <taxon>Janibacter</taxon>
    </lineage>
</organism>
<keyword evidence="6 7" id="KW-0414">Isoprene biosynthesis</keyword>
<feature type="site" description="Positions MEP for the nucleophilic attack" evidence="7">
    <location>
        <position position="207"/>
    </location>
</feature>
<dbReference type="HAMAP" id="MF_00108">
    <property type="entry name" value="IspD"/>
    <property type="match status" value="1"/>
</dbReference>
<comment type="function">
    <text evidence="7">Catalyzes the formation of 4-diphosphocytidyl-2-C-methyl-D-erythritol from CTP and 2-C-methyl-D-erythritol 4-phosphate (MEP).</text>
</comment>
<dbReference type="SUPFAM" id="SSF53448">
    <property type="entry name" value="Nucleotide-diphospho-sugar transferases"/>
    <property type="match status" value="1"/>
</dbReference>
<gene>
    <name evidence="7" type="primary">ispD</name>
    <name evidence="8" type="ORF">BJY20_001327</name>
</gene>
<protein>
    <recommendedName>
        <fullName evidence="7">2-C-methyl-D-erythritol 4-phosphate cytidylyltransferase</fullName>
        <ecNumber evidence="7">2.7.7.60</ecNumber>
    </recommendedName>
    <alternativeName>
        <fullName evidence="7">4-diphosphocytidyl-2C-methyl-D-erythritol synthase</fullName>
    </alternativeName>
    <alternativeName>
        <fullName evidence="7">MEP cytidylyltransferase</fullName>
        <shortName evidence="7">MCT</shortName>
    </alternativeName>
</protein>
<dbReference type="InterPro" id="IPR029044">
    <property type="entry name" value="Nucleotide-diphossugar_trans"/>
</dbReference>
<dbReference type="UniPathway" id="UPA00056">
    <property type="reaction ID" value="UER00093"/>
</dbReference>
<feature type="site" description="Positions MEP for the nucleophilic attack" evidence="7">
    <location>
        <position position="155"/>
    </location>
</feature>
<evidence type="ECO:0000256" key="3">
    <source>
        <dbReference type="ARBA" id="ARBA00009789"/>
    </source>
</evidence>
<keyword evidence="5 7" id="KW-0548">Nucleotidyltransferase</keyword>
<dbReference type="InterPro" id="IPR034683">
    <property type="entry name" value="IspD/TarI"/>
</dbReference>
<feature type="site" description="Transition state stabilizer" evidence="7">
    <location>
        <position position="20"/>
    </location>
</feature>
<dbReference type="GO" id="GO:0019288">
    <property type="term" value="P:isopentenyl diphosphate biosynthetic process, methylerythritol 4-phosphate pathway"/>
    <property type="evidence" value="ECO:0007669"/>
    <property type="project" value="UniProtKB-UniRule"/>
</dbReference>
<comment type="caution">
    <text evidence="8">The sequence shown here is derived from an EMBL/GenBank/DDBJ whole genome shotgun (WGS) entry which is preliminary data.</text>
</comment>
<dbReference type="Proteomes" id="UP000554054">
    <property type="component" value="Unassembled WGS sequence"/>
</dbReference>
<keyword evidence="4 7" id="KW-0808">Transferase</keyword>
<accession>A0A852VVZ3</accession>
<dbReference type="InterPro" id="IPR018294">
    <property type="entry name" value="ISPD_synthase_CS"/>
</dbReference>
<dbReference type="EC" id="2.7.7.60" evidence="7"/>
<dbReference type="Gene3D" id="3.90.550.10">
    <property type="entry name" value="Spore Coat Polysaccharide Biosynthesis Protein SpsA, Chain A"/>
    <property type="match status" value="1"/>
</dbReference>
<dbReference type="InterPro" id="IPR050088">
    <property type="entry name" value="IspD/TarI_cytidylyltransf_bact"/>
</dbReference>
<evidence type="ECO:0000256" key="2">
    <source>
        <dbReference type="ARBA" id="ARBA00004787"/>
    </source>
</evidence>
<name>A0A852VVZ3_9MICO</name>
<comment type="catalytic activity">
    <reaction evidence="1 7">
        <text>2-C-methyl-D-erythritol 4-phosphate + CTP + H(+) = 4-CDP-2-C-methyl-D-erythritol + diphosphate</text>
        <dbReference type="Rhea" id="RHEA:13429"/>
        <dbReference type="ChEBI" id="CHEBI:15378"/>
        <dbReference type="ChEBI" id="CHEBI:33019"/>
        <dbReference type="ChEBI" id="CHEBI:37563"/>
        <dbReference type="ChEBI" id="CHEBI:57823"/>
        <dbReference type="ChEBI" id="CHEBI:58262"/>
        <dbReference type="EC" id="2.7.7.60"/>
    </reaction>
</comment>
<sequence length="226" mass="22856">MGVVVVAAGSGTRLGAERPKAFVELSGMTLLEHALRGVVATAGVDEVIVVVPADLVAGAEAVAAPMTGPTGPTLQVVPGGAERTDSVAAGLAALSGAVRIVLVHDAARCLTPVVVFERVLEALDGGAAGAVPGVPVVDTIKVIDGEGLVTGTPSRDSLRAVQTPQGFRREVLEQAHACAVAATDDAALVEALGHPVLVVEGDHRSLKITTPEDLERAERLLRLTAG</sequence>
<comment type="similarity">
    <text evidence="3 7">Belongs to the IspD/TarI cytidylyltransferase family. IspD subfamily.</text>
</comment>
<evidence type="ECO:0000256" key="5">
    <source>
        <dbReference type="ARBA" id="ARBA00022695"/>
    </source>
</evidence>
<dbReference type="PANTHER" id="PTHR32125">
    <property type="entry name" value="2-C-METHYL-D-ERYTHRITOL 4-PHOSPHATE CYTIDYLYLTRANSFERASE, CHLOROPLASTIC"/>
    <property type="match status" value="1"/>
</dbReference>
<feature type="site" description="Transition state stabilizer" evidence="7">
    <location>
        <position position="13"/>
    </location>
</feature>
<dbReference type="PANTHER" id="PTHR32125:SF4">
    <property type="entry name" value="2-C-METHYL-D-ERYTHRITOL 4-PHOSPHATE CYTIDYLYLTRANSFERASE, CHLOROPLASTIC"/>
    <property type="match status" value="1"/>
</dbReference>
<dbReference type="GO" id="GO:0050518">
    <property type="term" value="F:2-C-methyl-D-erythritol 4-phosphate cytidylyltransferase activity"/>
    <property type="evidence" value="ECO:0007669"/>
    <property type="project" value="UniProtKB-UniRule"/>
</dbReference>
<keyword evidence="9" id="KW-1185">Reference proteome</keyword>
<dbReference type="CDD" id="cd02516">
    <property type="entry name" value="CDP-ME_synthetase"/>
    <property type="match status" value="1"/>
</dbReference>
<evidence type="ECO:0000256" key="4">
    <source>
        <dbReference type="ARBA" id="ARBA00022679"/>
    </source>
</evidence>
<dbReference type="InterPro" id="IPR001228">
    <property type="entry name" value="IspD"/>
</dbReference>
<dbReference type="FunFam" id="3.90.550.10:FF:000003">
    <property type="entry name" value="2-C-methyl-D-erythritol 4-phosphate cytidylyltransferase"/>
    <property type="match status" value="1"/>
</dbReference>
<dbReference type="AlphaFoldDB" id="A0A852VVZ3"/>
<proteinExistence type="inferred from homology"/>
<reference evidence="8 9" key="1">
    <citation type="submission" date="2020-07" db="EMBL/GenBank/DDBJ databases">
        <title>Sequencing the genomes of 1000 actinobacteria strains.</title>
        <authorList>
            <person name="Klenk H.-P."/>
        </authorList>
    </citation>
    <scope>NUCLEOTIDE SEQUENCE [LARGE SCALE GENOMIC DNA]</scope>
    <source>
        <strain evidence="8 9">DSM 26154</strain>
    </source>
</reference>
<dbReference type="Pfam" id="PF01128">
    <property type="entry name" value="IspD"/>
    <property type="match status" value="1"/>
</dbReference>
<dbReference type="EMBL" id="JACCAE010000001">
    <property type="protein sequence ID" value="NYF97935.1"/>
    <property type="molecule type" value="Genomic_DNA"/>
</dbReference>
<comment type="pathway">
    <text evidence="2 7">Isoprenoid biosynthesis; isopentenyl diphosphate biosynthesis via DXP pathway; isopentenyl diphosphate from 1-deoxy-D-xylulose 5-phosphate: step 2/6.</text>
</comment>
<evidence type="ECO:0000256" key="7">
    <source>
        <dbReference type="HAMAP-Rule" id="MF_00108"/>
    </source>
</evidence>
<evidence type="ECO:0000256" key="6">
    <source>
        <dbReference type="ARBA" id="ARBA00023229"/>
    </source>
</evidence>
<evidence type="ECO:0000313" key="8">
    <source>
        <dbReference type="EMBL" id="NYF97935.1"/>
    </source>
</evidence>
<evidence type="ECO:0000313" key="9">
    <source>
        <dbReference type="Proteomes" id="UP000554054"/>
    </source>
</evidence>
<dbReference type="NCBIfam" id="TIGR00453">
    <property type="entry name" value="ispD"/>
    <property type="match status" value="1"/>
</dbReference>